<dbReference type="AlphaFoldDB" id="A0A8B8D4I5"/>
<dbReference type="Proteomes" id="UP000694844">
    <property type="component" value="Chromosome 3"/>
</dbReference>
<dbReference type="KEGG" id="cvn:111123587"/>
<dbReference type="Pfam" id="PF00630">
    <property type="entry name" value="Filamin"/>
    <property type="match status" value="1"/>
</dbReference>
<evidence type="ECO:0000256" key="2">
    <source>
        <dbReference type="SAM" id="Coils"/>
    </source>
</evidence>
<feature type="coiled-coil region" evidence="2">
    <location>
        <begin position="125"/>
        <end position="177"/>
    </location>
</feature>
<dbReference type="InterPro" id="IPR017868">
    <property type="entry name" value="Filamin/ABP280_repeat-like"/>
</dbReference>
<evidence type="ECO:0000256" key="1">
    <source>
        <dbReference type="PROSITE-ProRule" id="PRU00087"/>
    </source>
</evidence>
<dbReference type="Gene3D" id="2.60.40.10">
    <property type="entry name" value="Immunoglobulins"/>
    <property type="match status" value="1"/>
</dbReference>
<feature type="repeat" description="Filamin" evidence="1">
    <location>
        <begin position="273"/>
        <end position="330"/>
    </location>
</feature>
<evidence type="ECO:0000313" key="3">
    <source>
        <dbReference type="Proteomes" id="UP000694844"/>
    </source>
</evidence>
<proteinExistence type="predicted"/>
<keyword evidence="2" id="KW-0175">Coiled coil</keyword>
<accession>A0A8B8D4I5</accession>
<dbReference type="InterPro" id="IPR014756">
    <property type="entry name" value="Ig_E-set"/>
</dbReference>
<dbReference type="PROSITE" id="PS50194">
    <property type="entry name" value="FILAMIN_REPEAT"/>
    <property type="match status" value="1"/>
</dbReference>
<dbReference type="InterPro" id="IPR013783">
    <property type="entry name" value="Ig-like_fold"/>
</dbReference>
<dbReference type="GeneID" id="111123587"/>
<dbReference type="SUPFAM" id="SSF81296">
    <property type="entry name" value="E set domains"/>
    <property type="match status" value="1"/>
</dbReference>
<protein>
    <submittedName>
        <fullName evidence="4">Tripartite motif-containing protein 45-like</fullName>
    </submittedName>
</protein>
<reference evidence="4" key="1">
    <citation type="submission" date="2025-08" db="UniProtKB">
        <authorList>
            <consortium name="RefSeq"/>
        </authorList>
    </citation>
    <scope>IDENTIFICATION</scope>
    <source>
        <tissue evidence="4">Whole sample</tissue>
    </source>
</reference>
<evidence type="ECO:0000313" key="4">
    <source>
        <dbReference type="RefSeq" id="XP_022321726.1"/>
    </source>
</evidence>
<name>A0A8B8D4I5_CRAVI</name>
<dbReference type="RefSeq" id="XP_022321726.1">
    <property type="nucleotide sequence ID" value="XM_022466018.1"/>
</dbReference>
<organism evidence="3 4">
    <name type="scientific">Crassostrea virginica</name>
    <name type="common">Eastern oyster</name>
    <dbReference type="NCBI Taxonomy" id="6565"/>
    <lineage>
        <taxon>Eukaryota</taxon>
        <taxon>Metazoa</taxon>
        <taxon>Spiralia</taxon>
        <taxon>Lophotrochozoa</taxon>
        <taxon>Mollusca</taxon>
        <taxon>Bivalvia</taxon>
        <taxon>Autobranchia</taxon>
        <taxon>Pteriomorphia</taxon>
        <taxon>Ostreida</taxon>
        <taxon>Ostreoidea</taxon>
        <taxon>Ostreidae</taxon>
        <taxon>Crassostrea</taxon>
    </lineage>
</organism>
<gene>
    <name evidence="4" type="primary">LOC111123587</name>
</gene>
<keyword evidence="3" id="KW-1185">Reference proteome</keyword>
<dbReference type="OrthoDB" id="264520at2759"/>
<sequence>MDTKDQRVSDDDKTHSLSSSNVKFCNVCVGGFGSSNVLYSNTCQEKLKKSDDHKLVNENMDSASVSSCIGMENDLIIIERISEEMKLKNLVFDRLVQRCDEVSSESDSIAHEITKEINVHFDKYIEAVEKQRNRLLQQVREHSCRHSDVIKGQKLVLSGLQENVNEARELLGSIKSDSLPSNSKWRKLSRLLVDIRRANVHVTPMRMTFTSDANGPVIDGYQFYGQIVIGRECPDKCYLDYSELDTARVRHNSSVLLYVVQEENKPYPCHVSVRAKILEPSGSVCKPKTLLNNMDGTWLLEILPRETGKHVLHVTVAGKPITPKSVVFNVKQAWKEHTGRWHCCSSCSGCEDDSCTYGAYTTGNTRCSHLSRMHPGAEHWTCCGKLSRHSECDAPRRKKRSGQFRAHSQFRPMSCYSLDLRRYNSEIKEVTL</sequence>